<sequence>MPQPTQVTAAEISRLAGVTRATVSNWRRRHPDFPAPTGGTEASPTYDLDAVRAWLAARGQLPASTPTDGLRIALRATAADPAHRSRLLSLAVTASRQSDTELKKVAELSDEQLSTWVQQATRSASANSPETGDLNLPPTSAQLLRALLRCVAEVGAVQTMDVLAEGDANETKATSVYHTPTPLADLMAALLARPDKAYPNRVFDPACGTGALLLAAAEHGADELYGQDVLPLAAAQAAARLAVQVEVSEAQIRVGDSLRADAFPTLTADAVLCAPPYGQRGWGHEDLAYDPRWIFGLPARGEPELAWLQHCLAHLPPGGRAVLLMPPASAERPAGRRIRAEMLRSGALRAVVALPAGIAPPLHIGLHLWLLERPRSEAPLPSSVLLVDTAAPDAVGAAGEPTNQRNIPAWSTISRRVLDTWHDFTQQPDNFPPISGTARAVSVIDLLDEAVDLTPARHVRAAPAPVEPNELAEMAHELRSQLRRAVTGLLNLSSEASWQPAGAAPLSWRTASVADLVRGEALTLLRASVAIRSVSPSGPGSTTLRTLTARDVMSRRPASGDADEQPMDERILLQEGDIILPEMLPERAGTARVADAADAGHLLGRHLHLLRPDPSRLDSWFLAGFLSAESNLNAASSGSTVVRVDPRRLRIPLLPLATQRQYGEAFRQLNTLRATADLTNLLADETTRTLTAGLTGGALLPPETAPPAPSSTS</sequence>
<dbReference type="PANTHER" id="PTHR42998">
    <property type="entry name" value="TYPE I RESTRICTION ENZYME HINDVIIP M PROTEIN-RELATED"/>
    <property type="match status" value="1"/>
</dbReference>
<comment type="caution">
    <text evidence="5">The sequence shown here is derived from an EMBL/GenBank/DDBJ whole genome shotgun (WGS) entry which is preliminary data.</text>
</comment>
<reference evidence="6" key="1">
    <citation type="journal article" date="2019" name="Int. J. Syst. Evol. Microbiol.">
        <title>The Global Catalogue of Microorganisms (GCM) 10K type strain sequencing project: providing services to taxonomists for standard genome sequencing and annotation.</title>
        <authorList>
            <consortium name="The Broad Institute Genomics Platform"/>
            <consortium name="The Broad Institute Genome Sequencing Center for Infectious Disease"/>
            <person name="Wu L."/>
            <person name="Ma J."/>
        </authorList>
    </citation>
    <scope>NUCLEOTIDE SEQUENCE [LARGE SCALE GENOMIC DNA]</scope>
    <source>
        <strain evidence="6">JCM 31037</strain>
    </source>
</reference>
<dbReference type="Gene3D" id="3.40.50.150">
    <property type="entry name" value="Vaccinia Virus protein VP39"/>
    <property type="match status" value="1"/>
</dbReference>
<dbReference type="SUPFAM" id="SSF116734">
    <property type="entry name" value="DNA methylase specificity domain"/>
    <property type="match status" value="1"/>
</dbReference>
<feature type="region of interest" description="Disordered" evidence="3">
    <location>
        <begin position="694"/>
        <end position="713"/>
    </location>
</feature>
<dbReference type="CDD" id="cd02440">
    <property type="entry name" value="AdoMet_MTases"/>
    <property type="match status" value="1"/>
</dbReference>
<dbReference type="InterPro" id="IPR003356">
    <property type="entry name" value="DNA_methylase_A-5"/>
</dbReference>
<name>A0ABW3Y7D6_9ACTN</name>
<proteinExistence type="predicted"/>
<dbReference type="PANTHER" id="PTHR42998:SF1">
    <property type="entry name" value="TYPE I RESTRICTION ENZYME HINDI METHYLASE SUBUNIT"/>
    <property type="match status" value="1"/>
</dbReference>
<evidence type="ECO:0000313" key="6">
    <source>
        <dbReference type="Proteomes" id="UP001597260"/>
    </source>
</evidence>
<keyword evidence="1" id="KW-0680">Restriction system</keyword>
<dbReference type="Gene3D" id="1.10.10.10">
    <property type="entry name" value="Winged helix-like DNA-binding domain superfamily/Winged helix DNA-binding domain"/>
    <property type="match status" value="1"/>
</dbReference>
<evidence type="ECO:0000256" key="3">
    <source>
        <dbReference type="SAM" id="MobiDB-lite"/>
    </source>
</evidence>
<protein>
    <submittedName>
        <fullName evidence="5">N-6 DNA methylase</fullName>
    </submittedName>
</protein>
<keyword evidence="6" id="KW-1185">Reference proteome</keyword>
<gene>
    <name evidence="5" type="ORF">ACFQ4H_03420</name>
</gene>
<keyword evidence="5" id="KW-0489">Methyltransferase</keyword>
<evidence type="ECO:0000256" key="2">
    <source>
        <dbReference type="ARBA" id="ARBA00023125"/>
    </source>
</evidence>
<dbReference type="Gene3D" id="3.90.220.20">
    <property type="entry name" value="DNA methylase specificity domains"/>
    <property type="match status" value="1"/>
</dbReference>
<dbReference type="GO" id="GO:0008168">
    <property type="term" value="F:methyltransferase activity"/>
    <property type="evidence" value="ECO:0007669"/>
    <property type="project" value="UniProtKB-KW"/>
</dbReference>
<dbReference type="Proteomes" id="UP001597260">
    <property type="component" value="Unassembled WGS sequence"/>
</dbReference>
<keyword evidence="2" id="KW-0238">DNA-binding</keyword>
<dbReference type="InterPro" id="IPR036388">
    <property type="entry name" value="WH-like_DNA-bd_sf"/>
</dbReference>
<evidence type="ECO:0000259" key="4">
    <source>
        <dbReference type="Pfam" id="PF02384"/>
    </source>
</evidence>
<dbReference type="InterPro" id="IPR044946">
    <property type="entry name" value="Restrct_endonuc_typeI_TRD_sf"/>
</dbReference>
<dbReference type="GO" id="GO:0032259">
    <property type="term" value="P:methylation"/>
    <property type="evidence" value="ECO:0007669"/>
    <property type="project" value="UniProtKB-KW"/>
</dbReference>
<evidence type="ECO:0000313" key="5">
    <source>
        <dbReference type="EMBL" id="MFD1320134.1"/>
    </source>
</evidence>
<dbReference type="SUPFAM" id="SSF53335">
    <property type="entry name" value="S-adenosyl-L-methionine-dependent methyltransferases"/>
    <property type="match status" value="1"/>
</dbReference>
<dbReference type="Pfam" id="PF02384">
    <property type="entry name" value="N6_Mtase"/>
    <property type="match status" value="1"/>
</dbReference>
<dbReference type="InterPro" id="IPR052916">
    <property type="entry name" value="Type-I_RE_MTase_Subunit"/>
</dbReference>
<evidence type="ECO:0000256" key="1">
    <source>
        <dbReference type="ARBA" id="ARBA00022747"/>
    </source>
</evidence>
<dbReference type="InterPro" id="IPR029063">
    <property type="entry name" value="SAM-dependent_MTases_sf"/>
</dbReference>
<accession>A0ABW3Y7D6</accession>
<organism evidence="5 6">
    <name type="scientific">Micromonospora sonneratiae</name>
    <dbReference type="NCBI Taxonomy" id="1184706"/>
    <lineage>
        <taxon>Bacteria</taxon>
        <taxon>Bacillati</taxon>
        <taxon>Actinomycetota</taxon>
        <taxon>Actinomycetes</taxon>
        <taxon>Micromonosporales</taxon>
        <taxon>Micromonosporaceae</taxon>
        <taxon>Micromonospora</taxon>
    </lineage>
</organism>
<feature type="domain" description="DNA methylase adenine-specific" evidence="4">
    <location>
        <begin position="169"/>
        <end position="460"/>
    </location>
</feature>
<keyword evidence="5" id="KW-0808">Transferase</keyword>
<feature type="compositionally biased region" description="Pro residues" evidence="3">
    <location>
        <begin position="703"/>
        <end position="713"/>
    </location>
</feature>
<dbReference type="PRINTS" id="PR00507">
    <property type="entry name" value="N12N6MTFRASE"/>
</dbReference>
<dbReference type="EMBL" id="JBHTMP010000003">
    <property type="protein sequence ID" value="MFD1320134.1"/>
    <property type="molecule type" value="Genomic_DNA"/>
</dbReference>